<feature type="region of interest" description="Disordered" evidence="5">
    <location>
        <begin position="70"/>
        <end position="110"/>
    </location>
</feature>
<dbReference type="GO" id="GO:0008270">
    <property type="term" value="F:zinc ion binding"/>
    <property type="evidence" value="ECO:0007669"/>
    <property type="project" value="UniProtKB-UniRule"/>
</dbReference>
<evidence type="ECO:0000313" key="8">
    <source>
        <dbReference type="Proteomes" id="UP000573603"/>
    </source>
</evidence>
<evidence type="ECO:0000256" key="3">
    <source>
        <dbReference type="ARBA" id="ARBA00022833"/>
    </source>
</evidence>
<dbReference type="InterPro" id="IPR007529">
    <property type="entry name" value="Znf_HIT"/>
</dbReference>
<keyword evidence="8" id="KW-1185">Reference proteome</keyword>
<feature type="region of interest" description="Disordered" evidence="5">
    <location>
        <begin position="1"/>
        <end position="41"/>
    </location>
</feature>
<evidence type="ECO:0000256" key="2">
    <source>
        <dbReference type="ARBA" id="ARBA00022771"/>
    </source>
</evidence>
<reference evidence="7 8" key="1">
    <citation type="journal article" date="2020" name="BMC Genomics">
        <title>Correction to: Identification and distribution of gene clusters required for synthesis of sphingolipid metabolism inhibitors in diverse species of the filamentous fungus Fusarium.</title>
        <authorList>
            <person name="Kim H.S."/>
            <person name="Lohmar J.M."/>
            <person name="Busman M."/>
            <person name="Brown D.W."/>
            <person name="Naumann T.A."/>
            <person name="Divon H.H."/>
            <person name="Lysoe E."/>
            <person name="Uhlig S."/>
            <person name="Proctor R.H."/>
        </authorList>
    </citation>
    <scope>NUCLEOTIDE SEQUENCE [LARGE SCALE GENOMIC DNA]</scope>
    <source>
        <strain evidence="7 8">NRRL 25214</strain>
    </source>
</reference>
<dbReference type="GO" id="GO:0000492">
    <property type="term" value="P:box C/D snoRNP assembly"/>
    <property type="evidence" value="ECO:0007669"/>
    <property type="project" value="TreeGrafter"/>
</dbReference>
<keyword evidence="2 4" id="KW-0863">Zinc-finger</keyword>
<dbReference type="GO" id="GO:0005634">
    <property type="term" value="C:nucleus"/>
    <property type="evidence" value="ECO:0007669"/>
    <property type="project" value="TreeGrafter"/>
</dbReference>
<evidence type="ECO:0000259" key="6">
    <source>
        <dbReference type="PROSITE" id="PS51083"/>
    </source>
</evidence>
<dbReference type="GO" id="GO:0048254">
    <property type="term" value="P:snoRNA localization"/>
    <property type="evidence" value="ECO:0007669"/>
    <property type="project" value="TreeGrafter"/>
</dbReference>
<evidence type="ECO:0000256" key="4">
    <source>
        <dbReference type="PROSITE-ProRule" id="PRU00453"/>
    </source>
</evidence>
<name>A0A8H5DZZ6_9HYPO</name>
<accession>A0A8H5DZZ6</accession>
<dbReference type="CDD" id="cd23024">
    <property type="entry name" value="zf-HIT_ZNHIT2-3"/>
    <property type="match status" value="1"/>
</dbReference>
<dbReference type="PANTHER" id="PTHR13483:SF11">
    <property type="entry name" value="ZINC FINGER HIT DOMAIN-CONTAINING PROTEIN 3"/>
    <property type="match status" value="1"/>
</dbReference>
<dbReference type="Gene3D" id="3.30.60.190">
    <property type="match status" value="1"/>
</dbReference>
<keyword evidence="3" id="KW-0862">Zinc</keyword>
<proteinExistence type="predicted"/>
<dbReference type="Pfam" id="PF04438">
    <property type="entry name" value="zf-HIT"/>
    <property type="match status" value="1"/>
</dbReference>
<feature type="compositionally biased region" description="Low complexity" evidence="5">
    <location>
        <begin position="85"/>
        <end position="95"/>
    </location>
</feature>
<dbReference type="GO" id="GO:0000463">
    <property type="term" value="P:maturation of LSU-rRNA from tricistronic rRNA transcript (SSU-rRNA, 5.8S rRNA, LSU-rRNA)"/>
    <property type="evidence" value="ECO:0007669"/>
    <property type="project" value="TreeGrafter"/>
</dbReference>
<dbReference type="AlphaFoldDB" id="A0A8H5DZZ6"/>
<organism evidence="7 8">
    <name type="scientific">Fusarium anthophilum</name>
    <dbReference type="NCBI Taxonomy" id="48485"/>
    <lineage>
        <taxon>Eukaryota</taxon>
        <taxon>Fungi</taxon>
        <taxon>Dikarya</taxon>
        <taxon>Ascomycota</taxon>
        <taxon>Pezizomycotina</taxon>
        <taxon>Sordariomycetes</taxon>
        <taxon>Hypocreomycetidae</taxon>
        <taxon>Hypocreales</taxon>
        <taxon>Nectriaceae</taxon>
        <taxon>Fusarium</taxon>
        <taxon>Fusarium fujikuroi species complex</taxon>
    </lineage>
</organism>
<dbReference type="PROSITE" id="PS51083">
    <property type="entry name" value="ZF_HIT"/>
    <property type="match status" value="1"/>
</dbReference>
<dbReference type="SUPFAM" id="SSF144232">
    <property type="entry name" value="HIT/MYND zinc finger-like"/>
    <property type="match status" value="1"/>
</dbReference>
<evidence type="ECO:0000256" key="5">
    <source>
        <dbReference type="SAM" id="MobiDB-lite"/>
    </source>
</evidence>
<protein>
    <recommendedName>
        <fullName evidence="6">HIT-type domain-containing protein</fullName>
    </recommendedName>
</protein>
<sequence length="235" mass="26011">MSEPQEINDLPAQHPEDIAATPTTQAEAKDGDNAITKPDPSLCGVCEVNPPKYKCPRCRLPYCSVACNKIHRENHPPDPEPAPAAPQSALSESQATSLPQRPDPSNPFQALEGSEKLRLLFRKYPGLPDQLRKIDAATLPPPEAKSAIPASLLKGLPPKQEAWNHDIGIQNGKEALRKARRADGEQGDAIREYSELILHLMNTENARTDVDNIIRQKMAQEDTKLIERLMAQEKR</sequence>
<keyword evidence="1" id="KW-0479">Metal-binding</keyword>
<feature type="domain" description="HIT-type" evidence="6">
    <location>
        <begin position="43"/>
        <end position="76"/>
    </location>
</feature>
<dbReference type="PANTHER" id="PTHR13483">
    <property type="entry name" value="BOX C_D SNORNA PROTEIN 1-RELATED"/>
    <property type="match status" value="1"/>
</dbReference>
<dbReference type="GO" id="GO:0070761">
    <property type="term" value="C:pre-snoRNP complex"/>
    <property type="evidence" value="ECO:0007669"/>
    <property type="project" value="TreeGrafter"/>
</dbReference>
<evidence type="ECO:0000256" key="1">
    <source>
        <dbReference type="ARBA" id="ARBA00022723"/>
    </source>
</evidence>
<comment type="caution">
    <text evidence="7">The sequence shown here is derived from an EMBL/GenBank/DDBJ whole genome shotgun (WGS) entry which is preliminary data.</text>
</comment>
<dbReference type="Proteomes" id="UP000573603">
    <property type="component" value="Unassembled WGS sequence"/>
</dbReference>
<gene>
    <name evidence="7" type="ORF">FANTH_8858</name>
</gene>
<evidence type="ECO:0000313" key="7">
    <source>
        <dbReference type="EMBL" id="KAF5242103.1"/>
    </source>
</evidence>
<dbReference type="EMBL" id="JABEVY010000215">
    <property type="protein sequence ID" value="KAF5242103.1"/>
    <property type="molecule type" value="Genomic_DNA"/>
</dbReference>
<dbReference type="InterPro" id="IPR051639">
    <property type="entry name" value="BCD1"/>
</dbReference>